<dbReference type="SUPFAM" id="SSF47413">
    <property type="entry name" value="lambda repressor-like DNA-binding domains"/>
    <property type="match status" value="1"/>
</dbReference>
<dbReference type="Gene3D" id="1.10.260.40">
    <property type="entry name" value="lambda repressor-like DNA-binding domains"/>
    <property type="match status" value="1"/>
</dbReference>
<keyword evidence="4" id="KW-1185">Reference proteome</keyword>
<dbReference type="GO" id="GO:0003677">
    <property type="term" value="F:DNA binding"/>
    <property type="evidence" value="ECO:0007669"/>
    <property type="project" value="UniProtKB-KW"/>
</dbReference>
<dbReference type="PANTHER" id="PTHR46797">
    <property type="entry name" value="HTH-TYPE TRANSCRIPTIONAL REGULATOR"/>
    <property type="match status" value="1"/>
</dbReference>
<dbReference type="InterPro" id="IPR050807">
    <property type="entry name" value="TransReg_Diox_bact_type"/>
</dbReference>
<dbReference type="SMART" id="SM00530">
    <property type="entry name" value="HTH_XRE"/>
    <property type="match status" value="1"/>
</dbReference>
<protein>
    <submittedName>
        <fullName evidence="3">XRE family transcriptional regulator</fullName>
    </submittedName>
</protein>
<name>A0A3P1V774_9STRE</name>
<dbReference type="InterPro" id="IPR010982">
    <property type="entry name" value="Lambda_DNA-bd_dom_sf"/>
</dbReference>
<dbReference type="GO" id="GO:0005829">
    <property type="term" value="C:cytosol"/>
    <property type="evidence" value="ECO:0007669"/>
    <property type="project" value="TreeGrafter"/>
</dbReference>
<dbReference type="GO" id="GO:0003700">
    <property type="term" value="F:DNA-binding transcription factor activity"/>
    <property type="evidence" value="ECO:0007669"/>
    <property type="project" value="TreeGrafter"/>
</dbReference>
<dbReference type="Pfam" id="PF01381">
    <property type="entry name" value="HTH_3"/>
    <property type="match status" value="1"/>
</dbReference>
<organism evidence="3 4">
    <name type="scientific">Streptococcus minor</name>
    <dbReference type="NCBI Taxonomy" id="229549"/>
    <lineage>
        <taxon>Bacteria</taxon>
        <taxon>Bacillati</taxon>
        <taxon>Bacillota</taxon>
        <taxon>Bacilli</taxon>
        <taxon>Lactobacillales</taxon>
        <taxon>Streptococcaceae</taxon>
        <taxon>Streptococcus</taxon>
    </lineage>
</organism>
<feature type="domain" description="HTH cro/C1-type" evidence="2">
    <location>
        <begin position="10"/>
        <end position="65"/>
    </location>
</feature>
<dbReference type="EMBL" id="RQZA01000010">
    <property type="protein sequence ID" value="RRD30042.1"/>
    <property type="molecule type" value="Genomic_DNA"/>
</dbReference>
<dbReference type="PROSITE" id="PS50943">
    <property type="entry name" value="HTH_CROC1"/>
    <property type="match status" value="1"/>
</dbReference>
<comment type="caution">
    <text evidence="3">The sequence shown here is derived from an EMBL/GenBank/DDBJ whole genome shotgun (WGS) entry which is preliminary data.</text>
</comment>
<evidence type="ECO:0000313" key="4">
    <source>
        <dbReference type="Proteomes" id="UP000281771"/>
    </source>
</evidence>
<dbReference type="RefSeq" id="WP_124777761.1">
    <property type="nucleotide sequence ID" value="NZ_RQZA01000010.1"/>
</dbReference>
<dbReference type="Proteomes" id="UP000281771">
    <property type="component" value="Unassembled WGS sequence"/>
</dbReference>
<dbReference type="Pfam" id="PF18710">
    <property type="entry name" value="ComR_TPR"/>
    <property type="match status" value="1"/>
</dbReference>
<evidence type="ECO:0000256" key="1">
    <source>
        <dbReference type="ARBA" id="ARBA00023125"/>
    </source>
</evidence>
<proteinExistence type="predicted"/>
<evidence type="ECO:0000259" key="2">
    <source>
        <dbReference type="PROSITE" id="PS50943"/>
    </source>
</evidence>
<sequence>MDNKEFGQKVRALREEQKITREELCGDETELSVRQLARIELGQNAPTLSKVTYIAQALGVSIGRLTGGEDLELPRRYKELKYQILRAPTYLDEVRLQEREAQFDEIFTDYYDQLPEEECLMVDCIQATMDVALSQNIDFGIGIIQDYFEQVKRKKHLLENDLILLELYFICLIISNFDAKIYNSQNFDNLVENLLEQEKYGDIDNLFLVNKALIKAFGASVRLKKYKKLEEIAVTCRRIMTTTGDFQKMPILNLIEWKYYLYSLNDLPSAEACFENAIKFSQIISDDYLEENLNSEWNKDKKAHK</sequence>
<keyword evidence="1" id="KW-0238">DNA-binding</keyword>
<reference evidence="3 4" key="1">
    <citation type="submission" date="2018-11" db="EMBL/GenBank/DDBJ databases">
        <title>Genomes From Bacteria Associated with the Canine Oral Cavity: a Test Case for Automated Genome-Based Taxonomic Assignment.</title>
        <authorList>
            <person name="Coil D.A."/>
            <person name="Jospin G."/>
            <person name="Darling A.E."/>
            <person name="Wallis C."/>
            <person name="Davis I.J."/>
            <person name="Harris S."/>
            <person name="Eisen J.A."/>
            <person name="Holcombe L.J."/>
            <person name="O'Flynn C."/>
        </authorList>
    </citation>
    <scope>NUCLEOTIDE SEQUENCE [LARGE SCALE GENOMIC DNA]</scope>
    <source>
        <strain evidence="3 4">OH4621_COT-116</strain>
    </source>
</reference>
<dbReference type="InterPro" id="IPR001387">
    <property type="entry name" value="Cro/C1-type_HTH"/>
</dbReference>
<dbReference type="InterPro" id="IPR040799">
    <property type="entry name" value="ComR_TPR"/>
</dbReference>
<accession>A0A3P1V774</accession>
<dbReference type="PANTHER" id="PTHR46797:SF1">
    <property type="entry name" value="METHYLPHOSPHONATE SYNTHASE"/>
    <property type="match status" value="1"/>
</dbReference>
<dbReference type="CDD" id="cd00093">
    <property type="entry name" value="HTH_XRE"/>
    <property type="match status" value="1"/>
</dbReference>
<gene>
    <name evidence="3" type="ORF">EII38_08710</name>
</gene>
<dbReference type="STRING" id="1123309.GCA_000377005_00265"/>
<dbReference type="AlphaFoldDB" id="A0A3P1V774"/>
<evidence type="ECO:0000313" key="3">
    <source>
        <dbReference type="EMBL" id="RRD30042.1"/>
    </source>
</evidence>